<accession>A0AAE3TB63</accession>
<dbReference type="Pfam" id="PF07331">
    <property type="entry name" value="TctB"/>
    <property type="match status" value="1"/>
</dbReference>
<name>A0AAE3TB63_9RHOB</name>
<keyword evidence="1" id="KW-1133">Transmembrane helix</keyword>
<proteinExistence type="predicted"/>
<dbReference type="EMBL" id="JARGYC010000058">
    <property type="protein sequence ID" value="MDF0602709.1"/>
    <property type="molecule type" value="Genomic_DNA"/>
</dbReference>
<keyword evidence="4" id="KW-1185">Reference proteome</keyword>
<dbReference type="RefSeq" id="WP_275568832.1">
    <property type="nucleotide sequence ID" value="NZ_JARGYC010000058.1"/>
</dbReference>
<sequence>MTRIKTLQDLFKRYRRPGDMIFALAFFLFSLALLIAMPWQTEWTARTAFFGQPAFWPAVSVGFMALFSFLHLMGALVSERIPGRLAEAKYWLRSLEFAAWFIAYVLIVPWLGYLPGSILFVWALAFRMGYRSLRWAGISALFACAVVLMFKSFLQVRIPAGELYDLLPSGALRTFFMINL</sequence>
<feature type="domain" description="DUF1468" evidence="2">
    <location>
        <begin position="21"/>
        <end position="159"/>
    </location>
</feature>
<dbReference type="InterPro" id="IPR009936">
    <property type="entry name" value="DUF1468"/>
</dbReference>
<feature type="transmembrane region" description="Helical" evidence="1">
    <location>
        <begin position="21"/>
        <end position="39"/>
    </location>
</feature>
<evidence type="ECO:0000256" key="1">
    <source>
        <dbReference type="SAM" id="Phobius"/>
    </source>
</evidence>
<comment type="caution">
    <text evidence="3">The sequence shown here is derived from an EMBL/GenBank/DDBJ whole genome shotgun (WGS) entry which is preliminary data.</text>
</comment>
<gene>
    <name evidence="3" type="ORF">P1J78_18370</name>
</gene>
<organism evidence="3 4">
    <name type="scientific">Psychromarinibacter sediminicola</name>
    <dbReference type="NCBI Taxonomy" id="3033385"/>
    <lineage>
        <taxon>Bacteria</taxon>
        <taxon>Pseudomonadati</taxon>
        <taxon>Pseudomonadota</taxon>
        <taxon>Alphaproteobacteria</taxon>
        <taxon>Rhodobacterales</taxon>
        <taxon>Paracoccaceae</taxon>
        <taxon>Psychromarinibacter</taxon>
    </lineage>
</organism>
<feature type="transmembrane region" description="Helical" evidence="1">
    <location>
        <begin position="132"/>
        <end position="150"/>
    </location>
</feature>
<feature type="transmembrane region" description="Helical" evidence="1">
    <location>
        <begin position="97"/>
        <end position="126"/>
    </location>
</feature>
<dbReference type="AlphaFoldDB" id="A0AAE3TB63"/>
<feature type="transmembrane region" description="Helical" evidence="1">
    <location>
        <begin position="54"/>
        <end position="77"/>
    </location>
</feature>
<protein>
    <submittedName>
        <fullName evidence="3">Tripartite tricarboxylate transporter TctB family protein</fullName>
    </submittedName>
</protein>
<dbReference type="Proteomes" id="UP001220964">
    <property type="component" value="Unassembled WGS sequence"/>
</dbReference>
<keyword evidence="1" id="KW-0812">Transmembrane</keyword>
<keyword evidence="1" id="KW-0472">Membrane</keyword>
<evidence type="ECO:0000259" key="2">
    <source>
        <dbReference type="Pfam" id="PF07331"/>
    </source>
</evidence>
<evidence type="ECO:0000313" key="3">
    <source>
        <dbReference type="EMBL" id="MDF0602709.1"/>
    </source>
</evidence>
<evidence type="ECO:0000313" key="4">
    <source>
        <dbReference type="Proteomes" id="UP001220964"/>
    </source>
</evidence>
<reference evidence="3" key="1">
    <citation type="submission" date="2023-03" db="EMBL/GenBank/DDBJ databases">
        <title>Multiphase analysis and comparison of six strains from genera Psychromarinibacter, Lutimaribacter, and Maritimibacter, including a novel species: Psychromarinibacter sediminicola sp. nov.</title>
        <authorList>
            <person name="Wang Y.-H."/>
            <person name="Ye M.-Q."/>
            <person name="Du Z.-J."/>
        </authorList>
    </citation>
    <scope>NUCLEOTIDE SEQUENCE</scope>
    <source>
        <strain evidence="3">C21-152</strain>
    </source>
</reference>